<dbReference type="SUPFAM" id="SSF52833">
    <property type="entry name" value="Thioredoxin-like"/>
    <property type="match status" value="1"/>
</dbReference>
<feature type="domain" description="Zn(2)-C6 fungal-type" evidence="3">
    <location>
        <begin position="45"/>
        <end position="75"/>
    </location>
</feature>
<organism evidence="4 5">
    <name type="scientific">Sodiomyces alkalinus (strain CBS 110278 / VKM F-3762 / F11)</name>
    <name type="common">Alkaliphilic filamentous fungus</name>
    <dbReference type="NCBI Taxonomy" id="1314773"/>
    <lineage>
        <taxon>Eukaryota</taxon>
        <taxon>Fungi</taxon>
        <taxon>Dikarya</taxon>
        <taxon>Ascomycota</taxon>
        <taxon>Pezizomycotina</taxon>
        <taxon>Sordariomycetes</taxon>
        <taxon>Hypocreomycetidae</taxon>
        <taxon>Glomerellales</taxon>
        <taxon>Plectosphaerellaceae</taxon>
        <taxon>Sodiomyces</taxon>
    </lineage>
</organism>
<dbReference type="Gene3D" id="3.40.30.10">
    <property type="entry name" value="Glutaredoxin"/>
    <property type="match status" value="1"/>
</dbReference>
<dbReference type="SMART" id="SM00066">
    <property type="entry name" value="GAL4"/>
    <property type="match status" value="1"/>
</dbReference>
<dbReference type="GO" id="GO:0008270">
    <property type="term" value="F:zinc ion binding"/>
    <property type="evidence" value="ECO:0007669"/>
    <property type="project" value="InterPro"/>
</dbReference>
<feature type="region of interest" description="Disordered" evidence="2">
    <location>
        <begin position="191"/>
        <end position="214"/>
    </location>
</feature>
<feature type="region of interest" description="Disordered" evidence="2">
    <location>
        <begin position="16"/>
        <end position="36"/>
    </location>
</feature>
<dbReference type="EMBL" id="ML119061">
    <property type="protein sequence ID" value="ROT35470.1"/>
    <property type="molecule type" value="Genomic_DNA"/>
</dbReference>
<dbReference type="CDD" id="cd03028">
    <property type="entry name" value="GRX_PICOT_like"/>
    <property type="match status" value="1"/>
</dbReference>
<evidence type="ECO:0000313" key="4">
    <source>
        <dbReference type="EMBL" id="ROT35470.1"/>
    </source>
</evidence>
<dbReference type="RefSeq" id="XP_028463276.1">
    <property type="nucleotide sequence ID" value="XM_028613631.1"/>
</dbReference>
<dbReference type="CDD" id="cd12148">
    <property type="entry name" value="fungal_TF_MHR"/>
    <property type="match status" value="1"/>
</dbReference>
<dbReference type="AlphaFoldDB" id="A0A3N2PM33"/>
<dbReference type="CDD" id="cd00067">
    <property type="entry name" value="GAL4"/>
    <property type="match status" value="1"/>
</dbReference>
<gene>
    <name evidence="4" type="ORF">SODALDRAFT_353155</name>
</gene>
<dbReference type="OrthoDB" id="10261408at2759"/>
<evidence type="ECO:0000256" key="2">
    <source>
        <dbReference type="SAM" id="MobiDB-lite"/>
    </source>
</evidence>
<dbReference type="PROSITE" id="PS51354">
    <property type="entry name" value="GLUTAREDOXIN_2"/>
    <property type="match status" value="1"/>
</dbReference>
<dbReference type="SUPFAM" id="SSF57701">
    <property type="entry name" value="Zn2/Cys6 DNA-binding domain"/>
    <property type="match status" value="1"/>
</dbReference>
<sequence length="915" mass="101872">MSKRFREILPASSVLSTSEKSPSAFRPSSLTGESGKRKRITTHLACNACRGRKTRCDGNRPICGACQKRSTECLYVDKHDKELTADAMAETLELVELLKTLPEAQAVGVLRLLRLRSNPSSVLSDVPWRRDGTFDKSLQSVASPAQWTMEYELMSRNPVSYPALKPRAASSLEEIGLDRLCPLRRTSSSTAGYGYEERNSTSDLVPPASGSDQAPPTYCDERLRDLDVAFWTDVPIDPHLAARIISLYLETDHPLIGTFDPSMFVADLINRQSTFCSSFLVNAIMSWGSQMYSSIDSSASQYVDLFCDETERLWKAKSSSDDLPTLAGAQLLGLAYQASGRNHLVLGCFASAYRMGVRMCLFGVEPEAATKSMEEMPEHLRRPASYAAWGIFNWIVLTALFYQQPGLVYPEYPPVLPIPGARDEATAFSQEMWVEEDRASNHASDHTSNHISNRGALDYAADQTTSTDPTLPGYMGETFPALCRFWRIMHALTVQYYRYQTRPPSCPSSRVGLEFAEYKYRELIAWAETLPESLVQSDTSPHHVMVFHIWFHAAILDIFRPFLQRPGGQGARLKTFSSRDSSPDATFAASVNQLKRLILVYRLRYASSAYSILWHTGLTYLANAVLHDTEDSEWYFYFLVCVYGYQTLRRSYRLAEAVGRGLLSMALRDGNISAGEARRILQDLKNGGLSEAPDDMRATFMIDLELASTNPDEAKVEALATQFDDLALFQDFTNNAGEPFCYVYLTEFTEKRLHHPNAGKCSSHHSTQREDVGKVDNLIPIEKAVASAPVVLFMKGTPETPQCGFSRASIQVLGLQGVDPAKFAAFNVLEDPELRSGGGRMDRKVIFGSVLTTSAKLVTIGIKEFSDWPTIPQLYVDKEFVGGCDILVSMHQNGELAKLLEEKKVLAEGDGGKQE</sequence>
<evidence type="ECO:0000313" key="5">
    <source>
        <dbReference type="Proteomes" id="UP000272025"/>
    </source>
</evidence>
<dbReference type="PANTHER" id="PTHR47256">
    <property type="entry name" value="ZN(II)2CYS6 TRANSCRIPTION FACTOR (EUROFUNG)-RELATED"/>
    <property type="match status" value="1"/>
</dbReference>
<dbReference type="PROSITE" id="PS00463">
    <property type="entry name" value="ZN2_CY6_FUNGAL_1"/>
    <property type="match status" value="1"/>
</dbReference>
<protein>
    <recommendedName>
        <fullName evidence="3">Zn(2)-C6 fungal-type domain-containing protein</fullName>
    </recommendedName>
</protein>
<dbReference type="PROSITE" id="PS50048">
    <property type="entry name" value="ZN2_CY6_FUNGAL_2"/>
    <property type="match status" value="1"/>
</dbReference>
<dbReference type="PANTHER" id="PTHR47256:SF1">
    <property type="entry name" value="ZN(II)2CYS6 TRANSCRIPTION FACTOR (EUROFUNG)"/>
    <property type="match status" value="1"/>
</dbReference>
<dbReference type="GO" id="GO:0000981">
    <property type="term" value="F:DNA-binding transcription factor activity, RNA polymerase II-specific"/>
    <property type="evidence" value="ECO:0007669"/>
    <property type="project" value="InterPro"/>
</dbReference>
<dbReference type="InterPro" id="IPR036864">
    <property type="entry name" value="Zn2-C6_fun-type_DNA-bd_sf"/>
</dbReference>
<dbReference type="InterPro" id="IPR033658">
    <property type="entry name" value="GRX_PICOT-like"/>
</dbReference>
<dbReference type="STRING" id="1314773.A0A3N2PM33"/>
<keyword evidence="1" id="KW-0539">Nucleus</keyword>
<dbReference type="Pfam" id="PF00172">
    <property type="entry name" value="Zn_clus"/>
    <property type="match status" value="1"/>
</dbReference>
<dbReference type="InterPro" id="IPR053187">
    <property type="entry name" value="Notoamide_regulator"/>
</dbReference>
<reference evidence="4 5" key="1">
    <citation type="journal article" date="2018" name="Mol. Ecol.">
        <title>The obligate alkalophilic soda-lake fungus Sodiomyces alkalinus has shifted to a protein diet.</title>
        <authorList>
            <person name="Grum-Grzhimaylo A.A."/>
            <person name="Falkoski D.L."/>
            <person name="van den Heuvel J."/>
            <person name="Valero-Jimenez C.A."/>
            <person name="Min B."/>
            <person name="Choi I.G."/>
            <person name="Lipzen A."/>
            <person name="Daum C.G."/>
            <person name="Aanen D.K."/>
            <person name="Tsang A."/>
            <person name="Henrissat B."/>
            <person name="Bilanenko E.N."/>
            <person name="de Vries R.P."/>
            <person name="van Kan J.A.L."/>
            <person name="Grigoriev I.V."/>
            <person name="Debets A.J.M."/>
        </authorList>
    </citation>
    <scope>NUCLEOTIDE SEQUENCE [LARGE SCALE GENOMIC DNA]</scope>
    <source>
        <strain evidence="4 5">F11</strain>
    </source>
</reference>
<name>A0A3N2PM33_SODAK</name>
<accession>A0A3N2PM33</accession>
<dbReference type="Proteomes" id="UP000272025">
    <property type="component" value="Unassembled WGS sequence"/>
</dbReference>
<keyword evidence="5" id="KW-1185">Reference proteome</keyword>
<evidence type="ECO:0000259" key="3">
    <source>
        <dbReference type="PROSITE" id="PS50048"/>
    </source>
</evidence>
<feature type="compositionally biased region" description="Polar residues" evidence="2">
    <location>
        <begin position="16"/>
        <end position="32"/>
    </location>
</feature>
<evidence type="ECO:0000256" key="1">
    <source>
        <dbReference type="ARBA" id="ARBA00023242"/>
    </source>
</evidence>
<dbReference type="InterPro" id="IPR036249">
    <property type="entry name" value="Thioredoxin-like_sf"/>
</dbReference>
<dbReference type="GeneID" id="39582109"/>
<dbReference type="Gene3D" id="4.10.240.10">
    <property type="entry name" value="Zn(2)-C6 fungal-type DNA-binding domain"/>
    <property type="match status" value="1"/>
</dbReference>
<proteinExistence type="predicted"/>
<dbReference type="InterPro" id="IPR001138">
    <property type="entry name" value="Zn2Cys6_DnaBD"/>
</dbReference>